<gene>
    <name evidence="1" type="ORF">O1611_g77</name>
</gene>
<dbReference type="EMBL" id="JAPUUL010000005">
    <property type="protein sequence ID" value="KAJ8133544.1"/>
    <property type="molecule type" value="Genomic_DNA"/>
</dbReference>
<reference evidence="1" key="1">
    <citation type="submission" date="2022-12" db="EMBL/GenBank/DDBJ databases">
        <title>Genome Sequence of Lasiodiplodia mahajangana.</title>
        <authorList>
            <person name="Buettner E."/>
        </authorList>
    </citation>
    <scope>NUCLEOTIDE SEQUENCE</scope>
    <source>
        <strain evidence="1">VT137</strain>
    </source>
</reference>
<protein>
    <submittedName>
        <fullName evidence="1">Uncharacterized protein</fullName>
    </submittedName>
</protein>
<organism evidence="1 2">
    <name type="scientific">Lasiodiplodia mahajangana</name>
    <dbReference type="NCBI Taxonomy" id="1108764"/>
    <lineage>
        <taxon>Eukaryota</taxon>
        <taxon>Fungi</taxon>
        <taxon>Dikarya</taxon>
        <taxon>Ascomycota</taxon>
        <taxon>Pezizomycotina</taxon>
        <taxon>Dothideomycetes</taxon>
        <taxon>Dothideomycetes incertae sedis</taxon>
        <taxon>Botryosphaeriales</taxon>
        <taxon>Botryosphaeriaceae</taxon>
        <taxon>Lasiodiplodia</taxon>
    </lineage>
</organism>
<name>A0ACC2K1I5_9PEZI</name>
<evidence type="ECO:0000313" key="1">
    <source>
        <dbReference type="EMBL" id="KAJ8133544.1"/>
    </source>
</evidence>
<proteinExistence type="predicted"/>
<accession>A0ACC2K1I5</accession>
<keyword evidence="2" id="KW-1185">Reference proteome</keyword>
<sequence length="299" mass="33417">MDYDQNPLTKKRALPSITLDQAYVVNDTRKHSRNGSSIVFGGISLSLTLVADTERFKKQLAIFVECLWLLGSVRKKEQRLDDDGNCDESDEIRATSFLFRNTNHEIQTHVGNKGCAVILQDENDSAVFAPKEVPSSFDFFTAREWLGYCNKNHKLLCHLESTPVLGYGFQVIDCDTPSIEETSGVIPYVALRYVWRDAHASYQKLRNINGRKKLPEQLSVVIQDLITVTRALGYQMDLIYRNSALTIIAAAGTGENYGLPGVGFKPRSPQLTANVQAMKVVRTKDPQQVITSSHRSSCG</sequence>
<dbReference type="Proteomes" id="UP001153332">
    <property type="component" value="Unassembled WGS sequence"/>
</dbReference>
<comment type="caution">
    <text evidence="1">The sequence shown here is derived from an EMBL/GenBank/DDBJ whole genome shotgun (WGS) entry which is preliminary data.</text>
</comment>
<evidence type="ECO:0000313" key="2">
    <source>
        <dbReference type="Proteomes" id="UP001153332"/>
    </source>
</evidence>